<dbReference type="PROSITE" id="PS50948">
    <property type="entry name" value="PAN"/>
    <property type="match status" value="1"/>
</dbReference>
<dbReference type="SUPFAM" id="SSF57414">
    <property type="entry name" value="Hairpin loop containing domain-like"/>
    <property type="match status" value="2"/>
</dbReference>
<dbReference type="GO" id="GO:0006508">
    <property type="term" value="P:proteolysis"/>
    <property type="evidence" value="ECO:0007669"/>
    <property type="project" value="InterPro"/>
</dbReference>
<dbReference type="InterPro" id="IPR000177">
    <property type="entry name" value="Apple"/>
</dbReference>
<keyword evidence="6" id="KW-1185">Reference proteome</keyword>
<feature type="compositionally biased region" description="Pro residues" evidence="3">
    <location>
        <begin position="284"/>
        <end position="294"/>
    </location>
</feature>
<dbReference type="GO" id="GO:0016491">
    <property type="term" value="F:oxidoreductase activity"/>
    <property type="evidence" value="ECO:0007669"/>
    <property type="project" value="InterPro"/>
</dbReference>
<comment type="caution">
    <text evidence="5">The sequence shown here is derived from an EMBL/GenBank/DDBJ whole genome shotgun (WGS) entry which is preliminary data.</text>
</comment>
<feature type="domain" description="Apple" evidence="4">
    <location>
        <begin position="115"/>
        <end position="189"/>
    </location>
</feature>
<dbReference type="InterPro" id="IPR003609">
    <property type="entry name" value="Pan_app"/>
</dbReference>
<feature type="compositionally biased region" description="Low complexity" evidence="3">
    <location>
        <begin position="295"/>
        <end position="307"/>
    </location>
</feature>
<dbReference type="InterPro" id="IPR002227">
    <property type="entry name" value="Tyrosinase_Cu-bd"/>
</dbReference>
<feature type="region of interest" description="Disordered" evidence="3">
    <location>
        <begin position="282"/>
        <end position="315"/>
    </location>
</feature>
<dbReference type="PANTHER" id="PTHR33946">
    <property type="match status" value="1"/>
</dbReference>
<name>A0A6G0XI56_9STRA</name>
<dbReference type="AlphaFoldDB" id="A0A6G0XI56"/>
<evidence type="ECO:0000259" key="4">
    <source>
        <dbReference type="PROSITE" id="PS50948"/>
    </source>
</evidence>
<keyword evidence="1" id="KW-0677">Repeat</keyword>
<keyword evidence="2" id="KW-1015">Disulfide bond</keyword>
<organism evidence="5 6">
    <name type="scientific">Aphanomyces euteiches</name>
    <dbReference type="NCBI Taxonomy" id="100861"/>
    <lineage>
        <taxon>Eukaryota</taxon>
        <taxon>Sar</taxon>
        <taxon>Stramenopiles</taxon>
        <taxon>Oomycota</taxon>
        <taxon>Saprolegniomycetes</taxon>
        <taxon>Saprolegniales</taxon>
        <taxon>Verrucalvaceae</taxon>
        <taxon>Aphanomyces</taxon>
    </lineage>
</organism>
<dbReference type="Gene3D" id="1.10.1280.10">
    <property type="entry name" value="Di-copper center containing domain from catechol oxidase"/>
    <property type="match status" value="1"/>
</dbReference>
<evidence type="ECO:0000256" key="1">
    <source>
        <dbReference type="ARBA" id="ARBA00022737"/>
    </source>
</evidence>
<evidence type="ECO:0000313" key="5">
    <source>
        <dbReference type="EMBL" id="KAF0740025.1"/>
    </source>
</evidence>
<dbReference type="SMART" id="SM00223">
    <property type="entry name" value="APPLE"/>
    <property type="match status" value="3"/>
</dbReference>
<dbReference type="EMBL" id="VJMJ01000055">
    <property type="protein sequence ID" value="KAF0740025.1"/>
    <property type="molecule type" value="Genomic_DNA"/>
</dbReference>
<dbReference type="CDD" id="cd01100">
    <property type="entry name" value="APPLE_Factor_XI_like"/>
    <property type="match status" value="2"/>
</dbReference>
<dbReference type="GO" id="GO:0005576">
    <property type="term" value="C:extracellular region"/>
    <property type="evidence" value="ECO:0007669"/>
    <property type="project" value="InterPro"/>
</dbReference>
<dbReference type="VEuPathDB" id="FungiDB:AeMF1_020212"/>
<evidence type="ECO:0000313" key="6">
    <source>
        <dbReference type="Proteomes" id="UP000481153"/>
    </source>
</evidence>
<proteinExistence type="predicted"/>
<dbReference type="SUPFAM" id="SSF48056">
    <property type="entry name" value="Di-copper centre-containing domain"/>
    <property type="match status" value="1"/>
</dbReference>
<evidence type="ECO:0000256" key="2">
    <source>
        <dbReference type="ARBA" id="ARBA00023157"/>
    </source>
</evidence>
<dbReference type="Pfam" id="PF14295">
    <property type="entry name" value="PAN_4"/>
    <property type="match status" value="3"/>
</dbReference>
<reference evidence="5 6" key="1">
    <citation type="submission" date="2019-07" db="EMBL/GenBank/DDBJ databases">
        <title>Genomics analysis of Aphanomyces spp. identifies a new class of oomycete effector associated with host adaptation.</title>
        <authorList>
            <person name="Gaulin E."/>
        </authorList>
    </citation>
    <scope>NUCLEOTIDE SEQUENCE [LARGE SCALE GENOMIC DNA]</scope>
    <source>
        <strain evidence="5 6">ATCC 201684</strain>
    </source>
</reference>
<dbReference type="Proteomes" id="UP000481153">
    <property type="component" value="Unassembled WGS sequence"/>
</dbReference>
<sequence length="513" mass="54859">MLSPHTPPPRGAYKQIPLSAKQCVLAASEAGGCCCCELDILSISMRASRHVRYNCSCSSSVKASAEDCCGHCTADANCKAFSHYLGVCYLKSAKGNPISKTGVRSAAIALPVSQCSAIEDDVDYSGPDLRSVDATAAEDCCAVCAQDSQCKAFSHYLGVCYLKAAKGDPIHKRGVRSAAVAESPSDSQCSSIQNDIDFSGGDLVTIPSALAEDCCAICKDTSGCKLLSHADGKCYLKNEIGRRISKAGVRSALVLTAVTTVAPTPAPALPTVAPTPVATTIAPSPAPTSSPTPVVPTTTATPRPTSACNEKRQRRSWSSLSTDDKELYLSAIEDAMRLGHYKEFISAHMDKNSNSHGYGSCGYFFWHRKFLLAFENMLRSLDPKYACLTLSYWDFTEDYAKSEQGKCKTITECCPVTLDMGGSTPGTLMSDNEVWVTTRPIKAFKDGGSGIARGKWHEMTMPKWSLKTVRAALFGSSSIANVSHLIETTIDSSVRKTLRGTFEVNLAAPKEPL</sequence>
<accession>A0A6G0XI56</accession>
<protein>
    <recommendedName>
        <fullName evidence="4">Apple domain-containing protein</fullName>
    </recommendedName>
</protein>
<gene>
    <name evidence="5" type="ORF">Ae201684_004469</name>
</gene>
<dbReference type="InterPro" id="IPR008922">
    <property type="entry name" value="Di-copper_centre_dom_sf"/>
</dbReference>
<dbReference type="Pfam" id="PF00264">
    <property type="entry name" value="Tyrosinase"/>
    <property type="match status" value="1"/>
</dbReference>
<evidence type="ECO:0000256" key="3">
    <source>
        <dbReference type="SAM" id="MobiDB-lite"/>
    </source>
</evidence>
<dbReference type="Gene3D" id="3.50.4.10">
    <property type="entry name" value="Hepatocyte Growth Factor"/>
    <property type="match status" value="3"/>
</dbReference>
<dbReference type="PANTHER" id="PTHR33946:SF4">
    <property type="entry name" value="COAGULATION FACTOR XI"/>
    <property type="match status" value="1"/>
</dbReference>